<dbReference type="InterPro" id="IPR023485">
    <property type="entry name" value="Ptyr_pPase"/>
</dbReference>
<dbReference type="OrthoDB" id="8445932at2"/>
<reference evidence="3 4" key="1">
    <citation type="submission" date="2019-03" db="EMBL/GenBank/DDBJ databases">
        <title>Genomic Encyclopedia of Type Strains, Phase IV (KMG-IV): sequencing the most valuable type-strain genomes for metagenomic binning, comparative biology and taxonomic classification.</title>
        <authorList>
            <person name="Goeker M."/>
        </authorList>
    </citation>
    <scope>NUCLEOTIDE SEQUENCE [LARGE SCALE GENOMIC DNA]</scope>
    <source>
        <strain evidence="3 4">DSM 102969</strain>
    </source>
</reference>
<evidence type="ECO:0000313" key="4">
    <source>
        <dbReference type="Proteomes" id="UP000294547"/>
    </source>
</evidence>
<evidence type="ECO:0000259" key="2">
    <source>
        <dbReference type="SMART" id="SM00226"/>
    </source>
</evidence>
<dbReference type="PANTHER" id="PTHR43428">
    <property type="entry name" value="ARSENATE REDUCTASE"/>
    <property type="match status" value="1"/>
</dbReference>
<evidence type="ECO:0000313" key="3">
    <source>
        <dbReference type="EMBL" id="TDP81937.1"/>
    </source>
</evidence>
<gene>
    <name evidence="3" type="ORF">EDD54_4198</name>
</gene>
<dbReference type="SMART" id="SM00226">
    <property type="entry name" value="LMWPc"/>
    <property type="match status" value="1"/>
</dbReference>
<dbReference type="Gene3D" id="3.40.50.2300">
    <property type="match status" value="1"/>
</dbReference>
<dbReference type="GO" id="GO:0046685">
    <property type="term" value="P:response to arsenic-containing substance"/>
    <property type="evidence" value="ECO:0007669"/>
    <property type="project" value="UniProtKB-KW"/>
</dbReference>
<name>A0A4R6R8M9_9HYPH</name>
<dbReference type="RefSeq" id="WP_126540522.1">
    <property type="nucleotide sequence ID" value="NZ_BSPM01000002.1"/>
</dbReference>
<organism evidence="3 4">
    <name type="scientific">Oharaeibacter diazotrophicus</name>
    <dbReference type="NCBI Taxonomy" id="1920512"/>
    <lineage>
        <taxon>Bacteria</taxon>
        <taxon>Pseudomonadati</taxon>
        <taxon>Pseudomonadota</taxon>
        <taxon>Alphaproteobacteria</taxon>
        <taxon>Hyphomicrobiales</taxon>
        <taxon>Pleomorphomonadaceae</taxon>
        <taxon>Oharaeibacter</taxon>
    </lineage>
</organism>
<protein>
    <submittedName>
        <fullName evidence="3">Arsenate reductase</fullName>
    </submittedName>
</protein>
<dbReference type="EMBL" id="SNXY01000011">
    <property type="protein sequence ID" value="TDP81937.1"/>
    <property type="molecule type" value="Genomic_DNA"/>
</dbReference>
<comment type="caution">
    <text evidence="3">The sequence shown here is derived from an EMBL/GenBank/DDBJ whole genome shotgun (WGS) entry which is preliminary data.</text>
</comment>
<keyword evidence="4" id="KW-1185">Reference proteome</keyword>
<dbReference type="SUPFAM" id="SSF52788">
    <property type="entry name" value="Phosphotyrosine protein phosphatases I"/>
    <property type="match status" value="1"/>
</dbReference>
<sequence length="159" mass="17000">MQSFDVLFLCETNAAVSLMAEALVNHRADPRIRAFSAGRNPAPRMLEEARAALAAAAVPADGLEPKAWTIFSLPGARRPDVVVDLATVTWTGPGVSAFPDVPVLRWPLRDPALATDRRERRGLAEVVRDALSGRIADELAARLLAPARPSRTPGFAAAV</sequence>
<keyword evidence="1" id="KW-0059">Arsenical resistance</keyword>
<dbReference type="Pfam" id="PF01451">
    <property type="entry name" value="LMWPc"/>
    <property type="match status" value="1"/>
</dbReference>
<feature type="domain" description="Phosphotyrosine protein phosphatase I" evidence="2">
    <location>
        <begin position="4"/>
        <end position="141"/>
    </location>
</feature>
<dbReference type="AlphaFoldDB" id="A0A4R6R8M9"/>
<accession>A0A4R6R8M9</accession>
<evidence type="ECO:0000256" key="1">
    <source>
        <dbReference type="ARBA" id="ARBA00022849"/>
    </source>
</evidence>
<dbReference type="InterPro" id="IPR036196">
    <property type="entry name" value="Ptyr_pPase_sf"/>
</dbReference>
<dbReference type="Proteomes" id="UP000294547">
    <property type="component" value="Unassembled WGS sequence"/>
</dbReference>
<dbReference type="PANTHER" id="PTHR43428:SF1">
    <property type="entry name" value="ARSENATE REDUCTASE"/>
    <property type="match status" value="1"/>
</dbReference>
<proteinExistence type="predicted"/>